<keyword evidence="3" id="KW-1185">Reference proteome</keyword>
<evidence type="ECO:0000313" key="3">
    <source>
        <dbReference type="Proteomes" id="UP000664521"/>
    </source>
</evidence>
<dbReference type="Proteomes" id="UP000664521">
    <property type="component" value="Unassembled WGS sequence"/>
</dbReference>
<keyword evidence="1" id="KW-1133">Transmembrane helix</keyword>
<feature type="transmembrane region" description="Helical" evidence="1">
    <location>
        <begin position="107"/>
        <end position="132"/>
    </location>
</feature>
<proteinExistence type="predicted"/>
<feature type="transmembrane region" description="Helical" evidence="1">
    <location>
        <begin position="569"/>
        <end position="587"/>
    </location>
</feature>
<sequence length="685" mass="74216">MAATTALAYLNLAGYFIGDELQGSSGVVYQDLDILCLQVTAKLLELLVVASLGMMLMDILRQHLLFEQEGLPLGILASKQRFTEMQYFLSPEFRFGLAGFARRRKRVLVGLFILTSSLISLFAGPSAALLLVPTRRSDWPAGGASFSLAGDDNSLWPSKLTSSSLGGPDCKNPGMKELSAEALNSSGCIWAGYSTLAEAFKQRHFDSEIYPVVDDGVLQRGFVIRPKGDVAETWVLAVHVAVGVLAKNAAQAWYEALKDIPVSSWRHPLAYRARNKTVGSVQSWVPAVRTVCNYSTTSHISEYDGSSLLLTYPDVPEYGVRFDLGYWIETALSSSSNISTNWSPVPDTAQLNDSSSTSDLPSAFLSVQIPYGGVNDTGPMFSCSVDARWAMGIQSGGPVGNPSSDYIQTAAIQKSRHFAPHLPGYENNFLPIDDGSWKRFKMEIDWLNNLTPLLGDSTSGWTSLAALLSGMGMDNSTGAIANWSNVTFILETVVATLIADGMSRQGYAANGGSSTHFTDALNLLPWDNSTSSRQSLLAGTYKFPPPAGVSTVLKWSVVVAGYAYRADSAAYYLALTVLFLHAFLALCHTGYMLRTRVYCDEFDSFIDLIVLAAKSGMPMQSGAVDVFENASSGIERYRTMNTKVRVRATATSAGNTGSHEDVKILFGDEKLVAEYQTLKSGEVYG</sequence>
<keyword evidence="1" id="KW-0472">Membrane</keyword>
<protein>
    <submittedName>
        <fullName evidence="2">Uncharacterized protein</fullName>
    </submittedName>
</protein>
<dbReference type="EMBL" id="CAJPDS010000170">
    <property type="protein sequence ID" value="CAF9940979.1"/>
    <property type="molecule type" value="Genomic_DNA"/>
</dbReference>
<accession>A0A8H3J5K4</accession>
<comment type="caution">
    <text evidence="2">The sequence shown here is derived from an EMBL/GenBank/DDBJ whole genome shotgun (WGS) entry which is preliminary data.</text>
</comment>
<keyword evidence="1" id="KW-0812">Transmembrane</keyword>
<dbReference type="OrthoDB" id="5342924at2759"/>
<gene>
    <name evidence="2" type="ORF">HETSPECPRED_002834</name>
</gene>
<reference evidence="2" key="1">
    <citation type="submission" date="2021-03" db="EMBL/GenBank/DDBJ databases">
        <authorList>
            <person name="Tagirdzhanova G."/>
        </authorList>
    </citation>
    <scope>NUCLEOTIDE SEQUENCE</scope>
</reference>
<name>A0A8H3J5K4_9LECA</name>
<evidence type="ECO:0000256" key="1">
    <source>
        <dbReference type="SAM" id="Phobius"/>
    </source>
</evidence>
<organism evidence="2 3">
    <name type="scientific">Heterodermia speciosa</name>
    <dbReference type="NCBI Taxonomy" id="116794"/>
    <lineage>
        <taxon>Eukaryota</taxon>
        <taxon>Fungi</taxon>
        <taxon>Dikarya</taxon>
        <taxon>Ascomycota</taxon>
        <taxon>Pezizomycotina</taxon>
        <taxon>Lecanoromycetes</taxon>
        <taxon>OSLEUM clade</taxon>
        <taxon>Lecanoromycetidae</taxon>
        <taxon>Caliciales</taxon>
        <taxon>Physciaceae</taxon>
        <taxon>Heterodermia</taxon>
    </lineage>
</organism>
<evidence type="ECO:0000313" key="2">
    <source>
        <dbReference type="EMBL" id="CAF9940979.1"/>
    </source>
</evidence>
<dbReference type="AlphaFoldDB" id="A0A8H3J5K4"/>